<feature type="compositionally biased region" description="Gly residues" evidence="1">
    <location>
        <begin position="91"/>
        <end position="102"/>
    </location>
</feature>
<evidence type="ECO:0000313" key="3">
    <source>
        <dbReference type="Proteomes" id="UP001501102"/>
    </source>
</evidence>
<dbReference type="Proteomes" id="UP001501102">
    <property type="component" value="Unassembled WGS sequence"/>
</dbReference>
<evidence type="ECO:0000256" key="1">
    <source>
        <dbReference type="SAM" id="MobiDB-lite"/>
    </source>
</evidence>
<organism evidence="2 3">
    <name type="scientific">Streptomyces thioluteus</name>
    <dbReference type="NCBI Taxonomy" id="66431"/>
    <lineage>
        <taxon>Bacteria</taxon>
        <taxon>Bacillati</taxon>
        <taxon>Actinomycetota</taxon>
        <taxon>Actinomycetes</taxon>
        <taxon>Kitasatosporales</taxon>
        <taxon>Streptomycetaceae</taxon>
        <taxon>Streptomyces</taxon>
    </lineage>
</organism>
<keyword evidence="3" id="KW-1185">Reference proteome</keyword>
<feature type="region of interest" description="Disordered" evidence="1">
    <location>
        <begin position="27"/>
        <end position="102"/>
    </location>
</feature>
<name>A0ABN3WX53_STRTU</name>
<proteinExistence type="predicted"/>
<sequence>MTRCDTCAYLARREARRYRAPGQVCGRGTSERRLNAGPRTAHRTHTRQSCDVKPYVEGLARAAARDGSQRQPQGRHAPGGPGDGTGRHGTARGGTAGGGTAC</sequence>
<comment type="caution">
    <text evidence="2">The sequence shown here is derived from an EMBL/GenBank/DDBJ whole genome shotgun (WGS) entry which is preliminary data.</text>
</comment>
<reference evidence="2 3" key="1">
    <citation type="journal article" date="2019" name="Int. J. Syst. Evol. Microbiol.">
        <title>The Global Catalogue of Microorganisms (GCM) 10K type strain sequencing project: providing services to taxonomists for standard genome sequencing and annotation.</title>
        <authorList>
            <consortium name="The Broad Institute Genomics Platform"/>
            <consortium name="The Broad Institute Genome Sequencing Center for Infectious Disease"/>
            <person name="Wu L."/>
            <person name="Ma J."/>
        </authorList>
    </citation>
    <scope>NUCLEOTIDE SEQUENCE [LARGE SCALE GENOMIC DNA]</scope>
    <source>
        <strain evidence="2 3">JCM 4087</strain>
    </source>
</reference>
<accession>A0ABN3WX53</accession>
<gene>
    <name evidence="2" type="ORF">GCM10020221_26810</name>
</gene>
<evidence type="ECO:0000313" key="2">
    <source>
        <dbReference type="EMBL" id="GAA2929652.1"/>
    </source>
</evidence>
<protein>
    <submittedName>
        <fullName evidence="2">Uncharacterized protein</fullName>
    </submittedName>
</protein>
<dbReference type="EMBL" id="BAAAXZ010000103">
    <property type="protein sequence ID" value="GAA2929652.1"/>
    <property type="molecule type" value="Genomic_DNA"/>
</dbReference>